<organism evidence="1">
    <name type="scientific">Neobacillus citreus</name>
    <dbReference type="NCBI Taxonomy" id="2833578"/>
    <lineage>
        <taxon>Bacteria</taxon>
        <taxon>Bacillati</taxon>
        <taxon>Bacillota</taxon>
        <taxon>Bacilli</taxon>
        <taxon>Bacillales</taxon>
        <taxon>Bacillaceae</taxon>
        <taxon>Neobacillus</taxon>
    </lineage>
</organism>
<comment type="caution">
    <text evidence="1">The sequence shown here is derived from an EMBL/GenBank/DDBJ whole genome shotgun (WGS) entry which is preliminary data.</text>
</comment>
<dbReference type="EMBL" id="JAGYPE020000028">
    <property type="protein sequence ID" value="MCH6266985.1"/>
    <property type="molecule type" value="Genomic_DNA"/>
</dbReference>
<reference evidence="1" key="1">
    <citation type="submission" date="2021-05" db="EMBL/GenBank/DDBJ databases">
        <title>Novel Bacillus species.</title>
        <authorList>
            <person name="Liu G."/>
        </authorList>
    </citation>
    <scope>NUCLEOTIDE SEQUENCE</scope>
    <source>
        <strain evidence="1 3">FJAT-50051</strain>
    </source>
</reference>
<keyword evidence="3" id="KW-1185">Reference proteome</keyword>
<evidence type="ECO:0000313" key="3">
    <source>
        <dbReference type="Proteomes" id="UP000677265"/>
    </source>
</evidence>
<evidence type="ECO:0000313" key="1">
    <source>
        <dbReference type="EMBL" id="MBS4188286.1"/>
    </source>
</evidence>
<accession>A0A942YE65</accession>
<proteinExistence type="predicted"/>
<dbReference type="AlphaFoldDB" id="A0A942YE65"/>
<sequence length="54" mass="6389">MEDTSKKIDWIRSLPDYEKDKLKKILSDLNEIMETDPKGFKQIDSKMQSFTEGH</sequence>
<evidence type="ECO:0000313" key="2">
    <source>
        <dbReference type="EMBL" id="MCH6266985.1"/>
    </source>
</evidence>
<name>A0A942YE65_9BACI</name>
<gene>
    <name evidence="2" type="ORF">KHB02_015795</name>
    <name evidence="1" type="ORF">KHB02_43685</name>
</gene>
<dbReference type="Proteomes" id="UP000677265">
    <property type="component" value="Unassembled WGS sequence"/>
</dbReference>
<dbReference type="EMBL" id="JAGYPE010000010">
    <property type="protein sequence ID" value="MBS4188286.1"/>
    <property type="molecule type" value="Genomic_DNA"/>
</dbReference>
<protein>
    <submittedName>
        <fullName evidence="1">Uncharacterized protein</fullName>
    </submittedName>
</protein>
<dbReference type="RefSeq" id="WP_213148069.1">
    <property type="nucleotide sequence ID" value="NZ_JAGYPE020000028.1"/>
</dbReference>